<keyword evidence="9" id="KW-1185">Reference proteome</keyword>
<dbReference type="RefSeq" id="WP_267775237.1">
    <property type="nucleotide sequence ID" value="NZ_JAPNKE010000002.1"/>
</dbReference>
<dbReference type="AlphaFoldDB" id="A0A9X3EX07"/>
<dbReference type="InterPro" id="IPR008977">
    <property type="entry name" value="PHM/PNGase_F_dom_sf"/>
</dbReference>
<dbReference type="InterPro" id="IPR014784">
    <property type="entry name" value="Cu2_ascorb_mOase-like_C"/>
</dbReference>
<evidence type="ECO:0000313" key="8">
    <source>
        <dbReference type="EMBL" id="MCY1011918.1"/>
    </source>
</evidence>
<evidence type="ECO:0000313" key="9">
    <source>
        <dbReference type="Proteomes" id="UP001150924"/>
    </source>
</evidence>
<sequence>MVSVSRSLLLTSLVLVACGDSQGSTAATATESTGEATGNSEASSGSEATSAPTTTEAPPTTASTTEAGEDVRPNWHQDIAPLVTASCQSCHASGGIAPFALMTYEEAKPWAGVMASDVAQGIMPPWHALETDECQPPLPYLHDPRLSDDQKDMFQQWADLGAPEGDPALAAPLPTPPSLDLANPTKSITMSTPLTVDKVGNSLDFFHCLSLDPGNDAPVYVDGIQVLAGNPKIVHHVLIYVDAGADSASWPGGVKQNCGGGAGIGNAQLIGGWVPGGMPMVAPTGVTTELPAGARLILNVHYHATGGGPEEDSATGLALRWSDTAAEWSTFFTLIGAPGVGESLNGPLMIPAGEAAHVEEYEYVVPDNIPAFADVRVWTVLNHMHKVGVDMRVWVENAGGETCLLHTPKWDFNWQRSYQYDAPITESFRVRGGDRVRLRCVYNNTMSNPGVVEMLAEAGLDAPVDVGLGEGTLDEMCLTGVGVAIKGGL</sequence>
<feature type="signal peptide" evidence="6">
    <location>
        <begin position="1"/>
        <end position="26"/>
    </location>
</feature>
<feature type="domain" description="Cytochrome c" evidence="7">
    <location>
        <begin position="63"/>
        <end position="162"/>
    </location>
</feature>
<dbReference type="InterPro" id="IPR036939">
    <property type="entry name" value="Cu2_ascorb_mOase_N_sf"/>
</dbReference>
<organism evidence="8 9">
    <name type="scientific">Nannocystis pusilla</name>
    <dbReference type="NCBI Taxonomy" id="889268"/>
    <lineage>
        <taxon>Bacteria</taxon>
        <taxon>Pseudomonadati</taxon>
        <taxon>Myxococcota</taxon>
        <taxon>Polyangia</taxon>
        <taxon>Nannocystales</taxon>
        <taxon>Nannocystaceae</taxon>
        <taxon>Nannocystis</taxon>
    </lineage>
</organism>
<feature type="region of interest" description="Disordered" evidence="5">
    <location>
        <begin position="24"/>
        <end position="72"/>
    </location>
</feature>
<evidence type="ECO:0000256" key="4">
    <source>
        <dbReference type="PROSITE-ProRule" id="PRU00433"/>
    </source>
</evidence>
<proteinExistence type="predicted"/>
<reference evidence="8" key="1">
    <citation type="submission" date="2022-11" db="EMBL/GenBank/DDBJ databases">
        <title>Minimal conservation of predation-associated metabolite biosynthetic gene clusters underscores biosynthetic potential of Myxococcota including descriptions for ten novel species: Archangium lansinium sp. nov., Myxococcus landrumus sp. nov., Nannocystis bai.</title>
        <authorList>
            <person name="Ahearne A."/>
            <person name="Stevens C."/>
            <person name="Phillips K."/>
        </authorList>
    </citation>
    <scope>NUCLEOTIDE SEQUENCE</scope>
    <source>
        <strain evidence="8">Na p29</strain>
    </source>
</reference>
<keyword evidence="4" id="KW-0349">Heme</keyword>
<gene>
    <name evidence="8" type="ORF">OV079_41525</name>
</gene>
<dbReference type="GO" id="GO:0009055">
    <property type="term" value="F:electron transfer activity"/>
    <property type="evidence" value="ECO:0007669"/>
    <property type="project" value="InterPro"/>
</dbReference>
<keyword evidence="1 4" id="KW-0479">Metal-binding</keyword>
<keyword evidence="6" id="KW-0732">Signal</keyword>
<keyword evidence="3" id="KW-1015">Disulfide bond</keyword>
<keyword evidence="2 4" id="KW-0408">Iron</keyword>
<evidence type="ECO:0000256" key="6">
    <source>
        <dbReference type="SAM" id="SignalP"/>
    </source>
</evidence>
<dbReference type="SUPFAM" id="SSF49742">
    <property type="entry name" value="PHM/PNGase F"/>
    <property type="match status" value="2"/>
</dbReference>
<evidence type="ECO:0000256" key="3">
    <source>
        <dbReference type="ARBA" id="ARBA00023157"/>
    </source>
</evidence>
<comment type="caution">
    <text evidence="8">The sequence shown here is derived from an EMBL/GenBank/DDBJ whole genome shotgun (WGS) entry which is preliminary data.</text>
</comment>
<evidence type="ECO:0000259" key="7">
    <source>
        <dbReference type="PROSITE" id="PS51007"/>
    </source>
</evidence>
<dbReference type="PROSITE" id="PS51007">
    <property type="entry name" value="CYTC"/>
    <property type="match status" value="1"/>
</dbReference>
<dbReference type="Gene3D" id="2.60.120.230">
    <property type="match status" value="1"/>
</dbReference>
<evidence type="ECO:0000256" key="2">
    <source>
        <dbReference type="ARBA" id="ARBA00023004"/>
    </source>
</evidence>
<protein>
    <recommendedName>
        <fullName evidence="7">Cytochrome c domain-containing protein</fullName>
    </recommendedName>
</protein>
<dbReference type="GO" id="GO:0016715">
    <property type="term" value="F:oxidoreductase activity, acting on paired donors, with incorporation or reduction of molecular oxygen, reduced ascorbate as one donor, and incorporation of one atom of oxygen"/>
    <property type="evidence" value="ECO:0007669"/>
    <property type="project" value="InterPro"/>
</dbReference>
<dbReference type="EMBL" id="JAPNKE010000002">
    <property type="protein sequence ID" value="MCY1011918.1"/>
    <property type="molecule type" value="Genomic_DNA"/>
</dbReference>
<name>A0A9X3EX07_9BACT</name>
<feature type="chain" id="PRO_5040889666" description="Cytochrome c domain-containing protein" evidence="6">
    <location>
        <begin position="27"/>
        <end position="489"/>
    </location>
</feature>
<evidence type="ECO:0000256" key="5">
    <source>
        <dbReference type="SAM" id="MobiDB-lite"/>
    </source>
</evidence>
<evidence type="ECO:0000256" key="1">
    <source>
        <dbReference type="ARBA" id="ARBA00022723"/>
    </source>
</evidence>
<dbReference type="InterPro" id="IPR009056">
    <property type="entry name" value="Cyt_c-like_dom"/>
</dbReference>
<dbReference type="PROSITE" id="PS51257">
    <property type="entry name" value="PROKAR_LIPOPROTEIN"/>
    <property type="match status" value="1"/>
</dbReference>
<dbReference type="GO" id="GO:0020037">
    <property type="term" value="F:heme binding"/>
    <property type="evidence" value="ECO:0007669"/>
    <property type="project" value="InterPro"/>
</dbReference>
<dbReference type="Gene3D" id="2.60.120.310">
    <property type="entry name" value="Copper type II, ascorbate-dependent monooxygenase, N-terminal domain"/>
    <property type="match status" value="1"/>
</dbReference>
<dbReference type="Proteomes" id="UP001150924">
    <property type="component" value="Unassembled WGS sequence"/>
</dbReference>
<feature type="compositionally biased region" description="Low complexity" evidence="5">
    <location>
        <begin position="24"/>
        <end position="66"/>
    </location>
</feature>
<dbReference type="GO" id="GO:0005507">
    <property type="term" value="F:copper ion binding"/>
    <property type="evidence" value="ECO:0007669"/>
    <property type="project" value="InterPro"/>
</dbReference>
<accession>A0A9X3EX07</accession>